<sequence length="301" mass="33802">MEIRHLKLVKEVADKGSLTKAMDSLFLSQSALSHQLKEIENQLGAPLFHRINKKLVLTGAGKIVLSSAEKILDELEQTELSVKKYMTGNVGSLRVATECYTCYHWLPSLMTDFNKEFPKVEIEIFPQYTTTPVQQILDGKLDVAIVSGDVDTPNIKSAPLFTDELIALIPNNHPWTNKKYVNPSDFADETVIIHSYPLESVTLFSEVLIPAGVQPKKVIPIQITEAIVEMVKAGLGVKVIAKWIIEPHLRDKRLSYVPVTRKGLFRTWYIITLDKPDAPQYLHNFTQHLRCNIAGTCASPN</sequence>
<gene>
    <name evidence="6" type="ORF">QQ020_31840</name>
</gene>
<evidence type="ECO:0000256" key="3">
    <source>
        <dbReference type="ARBA" id="ARBA00023125"/>
    </source>
</evidence>
<evidence type="ECO:0000256" key="1">
    <source>
        <dbReference type="ARBA" id="ARBA00009437"/>
    </source>
</evidence>
<reference evidence="6" key="1">
    <citation type="submission" date="2023-06" db="EMBL/GenBank/DDBJ databases">
        <title>Genomic of Agaribacillus aureum.</title>
        <authorList>
            <person name="Wang G."/>
        </authorList>
    </citation>
    <scope>NUCLEOTIDE SEQUENCE</scope>
    <source>
        <strain evidence="6">BMA12</strain>
    </source>
</reference>
<dbReference type="InterPro" id="IPR036388">
    <property type="entry name" value="WH-like_DNA-bd_sf"/>
</dbReference>
<accession>A0ABT8LFY3</accession>
<keyword evidence="7" id="KW-1185">Reference proteome</keyword>
<evidence type="ECO:0000256" key="4">
    <source>
        <dbReference type="ARBA" id="ARBA00023163"/>
    </source>
</evidence>
<dbReference type="PRINTS" id="PR00039">
    <property type="entry name" value="HTHLYSR"/>
</dbReference>
<dbReference type="PANTHER" id="PTHR30126:SF25">
    <property type="entry name" value="HTH-TYPE TRANSCRIPTIONAL REGULATOR METR"/>
    <property type="match status" value="1"/>
</dbReference>
<keyword evidence="4" id="KW-0804">Transcription</keyword>
<evidence type="ECO:0000313" key="7">
    <source>
        <dbReference type="Proteomes" id="UP001172083"/>
    </source>
</evidence>
<protein>
    <submittedName>
        <fullName evidence="6">LysR family transcriptional regulator</fullName>
    </submittedName>
</protein>
<dbReference type="SUPFAM" id="SSF53850">
    <property type="entry name" value="Periplasmic binding protein-like II"/>
    <property type="match status" value="1"/>
</dbReference>
<evidence type="ECO:0000313" key="6">
    <source>
        <dbReference type="EMBL" id="MDN5216705.1"/>
    </source>
</evidence>
<dbReference type="Proteomes" id="UP001172083">
    <property type="component" value="Unassembled WGS sequence"/>
</dbReference>
<feature type="domain" description="HTH lysR-type" evidence="5">
    <location>
        <begin position="1"/>
        <end position="58"/>
    </location>
</feature>
<keyword evidence="3" id="KW-0238">DNA-binding</keyword>
<proteinExistence type="inferred from homology"/>
<dbReference type="InterPro" id="IPR005119">
    <property type="entry name" value="LysR_subst-bd"/>
</dbReference>
<dbReference type="RefSeq" id="WP_346762043.1">
    <property type="nucleotide sequence ID" value="NZ_JAUJEB010000010.1"/>
</dbReference>
<comment type="similarity">
    <text evidence="1">Belongs to the LysR transcriptional regulatory family.</text>
</comment>
<dbReference type="InterPro" id="IPR036390">
    <property type="entry name" value="WH_DNA-bd_sf"/>
</dbReference>
<dbReference type="EMBL" id="JAUJEB010000010">
    <property type="protein sequence ID" value="MDN5216705.1"/>
    <property type="molecule type" value="Genomic_DNA"/>
</dbReference>
<organism evidence="6 7">
    <name type="scientific">Agaribacillus aureus</name>
    <dbReference type="NCBI Taxonomy" id="3051825"/>
    <lineage>
        <taxon>Bacteria</taxon>
        <taxon>Pseudomonadati</taxon>
        <taxon>Bacteroidota</taxon>
        <taxon>Cytophagia</taxon>
        <taxon>Cytophagales</taxon>
        <taxon>Splendidivirgaceae</taxon>
        <taxon>Agaribacillus</taxon>
    </lineage>
</organism>
<evidence type="ECO:0000259" key="5">
    <source>
        <dbReference type="PROSITE" id="PS50931"/>
    </source>
</evidence>
<dbReference type="SUPFAM" id="SSF46785">
    <property type="entry name" value="Winged helix' DNA-binding domain"/>
    <property type="match status" value="1"/>
</dbReference>
<dbReference type="Gene3D" id="1.10.10.10">
    <property type="entry name" value="Winged helix-like DNA-binding domain superfamily/Winged helix DNA-binding domain"/>
    <property type="match status" value="1"/>
</dbReference>
<dbReference type="Gene3D" id="3.40.190.290">
    <property type="match status" value="1"/>
</dbReference>
<keyword evidence="2" id="KW-0805">Transcription regulation</keyword>
<dbReference type="PROSITE" id="PS50931">
    <property type="entry name" value="HTH_LYSR"/>
    <property type="match status" value="1"/>
</dbReference>
<evidence type="ECO:0000256" key="2">
    <source>
        <dbReference type="ARBA" id="ARBA00023015"/>
    </source>
</evidence>
<comment type="caution">
    <text evidence="6">The sequence shown here is derived from an EMBL/GenBank/DDBJ whole genome shotgun (WGS) entry which is preliminary data.</text>
</comment>
<dbReference type="InterPro" id="IPR000847">
    <property type="entry name" value="LysR_HTH_N"/>
</dbReference>
<dbReference type="PANTHER" id="PTHR30126">
    <property type="entry name" value="HTH-TYPE TRANSCRIPTIONAL REGULATOR"/>
    <property type="match status" value="1"/>
</dbReference>
<name>A0ABT8LFY3_9BACT</name>
<dbReference type="Pfam" id="PF03466">
    <property type="entry name" value="LysR_substrate"/>
    <property type="match status" value="1"/>
</dbReference>
<dbReference type="Pfam" id="PF00126">
    <property type="entry name" value="HTH_1"/>
    <property type="match status" value="1"/>
</dbReference>